<proteinExistence type="predicted"/>
<evidence type="ECO:0000313" key="1">
    <source>
        <dbReference type="EMBL" id="KAJ0177415.1"/>
    </source>
</evidence>
<comment type="caution">
    <text evidence="1">The sequence shown here is derived from an EMBL/GenBank/DDBJ whole genome shotgun (WGS) entry which is preliminary data.</text>
</comment>
<keyword evidence="2" id="KW-1185">Reference proteome</keyword>
<sequence>MADDDEIDILGDFSFNSCFAQNNQGIPSCSNREDTVHPQWLLDSTATNWYDKQNKEMKMSKDGPSRKLIGNNSYIKNEKRVHSPWTPSERELLVKMMAEYGRNIFKISQKIKTKTVGEIQALIQAEYEADLDSPTLGSEKQDKTNIPTVEHERISAPDHNISNVLSMVTTGSPTIPIAKPFRKKPIAKPKSSVTKTDIFEGSPELIAINPSEILYEDDLVLGSTESIGSEVDLSDIVSRNIAKLQAKQGRKNYRRKVSRNYDKRVKNRIKGVLKSPQGRQRNSSASLSDDNVKSPKMQILLGSGQALPLSEGEQVIKIEKKKDSEPESDIEIDVDSDSDNKKDITPTKHIPSIEEAPIAVPLRKFEPMPRRQKKINLDGGGGYTIMHTESGDLYEVSTEPKREKQPRKQAIHLIQCRVYNANRPAPFEVVVDVSALIAMDAHAHTSRGEVMGLVGGAGVFAGRTLSVKAYRPARAAAGGTHCDMDPVSQSRAAEGLRGRGLCVCGWHHSHPAFPPAPSAVDLRTQRAMQDALEWAHLPFLGFITSQHWPTGRTASQYRCIRVEDDDVGTETPIGYQFSVKLIADLNMDKLNGYLQELRSVLRDETNRNEFGVDMVNDVCPQAGVAYLEKCVSSVSHHMRSAGYADDDPVVVQLVQGIRDIFR</sequence>
<organism evidence="1 2">
    <name type="scientific">Dendrolimus kikuchii</name>
    <dbReference type="NCBI Taxonomy" id="765133"/>
    <lineage>
        <taxon>Eukaryota</taxon>
        <taxon>Metazoa</taxon>
        <taxon>Ecdysozoa</taxon>
        <taxon>Arthropoda</taxon>
        <taxon>Hexapoda</taxon>
        <taxon>Insecta</taxon>
        <taxon>Pterygota</taxon>
        <taxon>Neoptera</taxon>
        <taxon>Endopterygota</taxon>
        <taxon>Lepidoptera</taxon>
        <taxon>Glossata</taxon>
        <taxon>Ditrysia</taxon>
        <taxon>Bombycoidea</taxon>
        <taxon>Lasiocampidae</taxon>
        <taxon>Dendrolimus</taxon>
    </lineage>
</organism>
<accession>A0ACC1D0R0</accession>
<name>A0ACC1D0R0_9NEOP</name>
<reference evidence="1 2" key="1">
    <citation type="journal article" date="2021" name="Front. Genet.">
        <title>Chromosome-Level Genome Assembly Reveals Significant Gene Expansion in the Toll and IMD Signaling Pathways of Dendrolimus kikuchii.</title>
        <authorList>
            <person name="Zhou J."/>
            <person name="Wu P."/>
            <person name="Xiong Z."/>
            <person name="Liu N."/>
            <person name="Zhao N."/>
            <person name="Ji M."/>
            <person name="Qiu Y."/>
            <person name="Yang B."/>
        </authorList>
    </citation>
    <scope>NUCLEOTIDE SEQUENCE [LARGE SCALE GENOMIC DNA]</scope>
    <source>
        <strain evidence="1">Ann1</strain>
    </source>
</reference>
<gene>
    <name evidence="1" type="ORF">K1T71_007424</name>
</gene>
<evidence type="ECO:0000313" key="2">
    <source>
        <dbReference type="Proteomes" id="UP000824533"/>
    </source>
</evidence>
<dbReference type="EMBL" id="CM034398">
    <property type="protein sequence ID" value="KAJ0177415.1"/>
    <property type="molecule type" value="Genomic_DNA"/>
</dbReference>
<dbReference type="Proteomes" id="UP000824533">
    <property type="component" value="Linkage Group LG12"/>
</dbReference>
<protein>
    <submittedName>
        <fullName evidence="1">Uncharacterized protein</fullName>
    </submittedName>
</protein>